<feature type="domain" description="DNA endonuclease I-HmuI-like NUMOD-like" evidence="3">
    <location>
        <begin position="140"/>
        <end position="177"/>
    </location>
</feature>
<dbReference type="InterPro" id="IPR044925">
    <property type="entry name" value="His-Me_finger_sf"/>
</dbReference>
<dbReference type="InterPro" id="IPR036388">
    <property type="entry name" value="WH-like_DNA-bd_sf"/>
</dbReference>
<dbReference type="InterPro" id="IPR003615">
    <property type="entry name" value="HNH_nuc"/>
</dbReference>
<protein>
    <submittedName>
        <fullName evidence="4">NUMOD4 motif protein</fullName>
    </submittedName>
</protein>
<dbReference type="SUPFAM" id="SSF64496">
    <property type="entry name" value="DNA-binding domain of intron-encoded endonucleases"/>
    <property type="match status" value="1"/>
</dbReference>
<dbReference type="GeneID" id="54986249"/>
<feature type="domain" description="HNH nuclease" evidence="2">
    <location>
        <begin position="75"/>
        <end position="116"/>
    </location>
</feature>
<dbReference type="Pfam" id="PF07463">
    <property type="entry name" value="NUMOD4"/>
    <property type="match status" value="1"/>
</dbReference>
<dbReference type="InterPro" id="IPR054307">
    <property type="entry name" value="I-HmuI_NUMOD-like"/>
</dbReference>
<evidence type="ECO:0000313" key="5">
    <source>
        <dbReference type="Proteomes" id="UP000241560"/>
    </source>
</evidence>
<feature type="domain" description="NUMOD4" evidence="1">
    <location>
        <begin position="10"/>
        <end position="63"/>
    </location>
</feature>
<keyword evidence="5" id="KW-1185">Reference proteome</keyword>
<dbReference type="GO" id="GO:0016788">
    <property type="term" value="F:hydrolase activity, acting on ester bonds"/>
    <property type="evidence" value="ECO:0007669"/>
    <property type="project" value="InterPro"/>
</dbReference>
<dbReference type="Pfam" id="PF13392">
    <property type="entry name" value="HNH_3"/>
    <property type="match status" value="1"/>
</dbReference>
<dbReference type="InterPro" id="IPR010902">
    <property type="entry name" value="NUMOD4"/>
</dbReference>
<reference evidence="4 5" key="1">
    <citation type="submission" date="2017-10" db="EMBL/GenBank/DDBJ databases">
        <title>Isolation and characterisation of Lactobacillus bacteriophages that infect wine-derived L. plantarum strains.</title>
        <authorList>
            <person name="Kyrkou I."/>
            <person name="Hestbjerg Hansen L."/>
        </authorList>
    </citation>
    <scope>NUCLEOTIDE SEQUENCE [LARGE SCALE GENOMIC DNA]</scope>
</reference>
<dbReference type="Pfam" id="PF22083">
    <property type="entry name" value="I-HmuI_NUMOD-like"/>
    <property type="match status" value="1"/>
</dbReference>
<accession>A0A2H4PB31</accession>
<sequence length="208" mass="23945">MKNKAKQELEIWKMYSEFSFIEVSSIGRVRTLDRVVTCGNGMRVVKGRILPQYDNGHGYLQVEFGVNGKIVHRSVHRLVAQTFIPNHDNLPEVNHKDNNPANNDVSNLEWCTHEYNIEYREKYGVACNRSVIAVNLKTWETQRFESQHEAGRELGADQRHITNVLKGRYKQTGGYWFTNADNNAVENAYREFGNVVANKVKILMAQTT</sequence>
<proteinExistence type="predicted"/>
<name>A0A2H4PB31_9CAUD</name>
<dbReference type="KEGG" id="vg:54986249"/>
<dbReference type="EMBL" id="MG252693">
    <property type="protein sequence ID" value="ATW59442.1"/>
    <property type="molecule type" value="Genomic_DNA"/>
</dbReference>
<organism evidence="4 5">
    <name type="scientific">Lactobacillus phage Lenus</name>
    <dbReference type="NCBI Taxonomy" id="2053682"/>
    <lineage>
        <taxon>Viruses</taxon>
        <taxon>Duplodnaviria</taxon>
        <taxon>Heunggongvirae</taxon>
        <taxon>Uroviricota</taxon>
        <taxon>Caudoviricetes</taxon>
        <taxon>Tybeckvirinae</taxon>
        <taxon>Lenusvirus</taxon>
        <taxon>Lenusvirus lenus</taxon>
    </lineage>
</organism>
<evidence type="ECO:0000313" key="4">
    <source>
        <dbReference type="EMBL" id="ATW59442.1"/>
    </source>
</evidence>
<dbReference type="Proteomes" id="UP000241560">
    <property type="component" value="Segment"/>
</dbReference>
<evidence type="ECO:0000259" key="2">
    <source>
        <dbReference type="Pfam" id="PF13392"/>
    </source>
</evidence>
<dbReference type="Gene3D" id="1.10.10.10">
    <property type="entry name" value="Winged helix-like DNA-binding domain superfamily/Winged helix DNA-binding domain"/>
    <property type="match status" value="1"/>
</dbReference>
<dbReference type="RefSeq" id="YP_009795872.1">
    <property type="nucleotide sequence ID" value="NC_047897.1"/>
</dbReference>
<evidence type="ECO:0000259" key="1">
    <source>
        <dbReference type="Pfam" id="PF07463"/>
    </source>
</evidence>
<evidence type="ECO:0000259" key="3">
    <source>
        <dbReference type="Pfam" id="PF22083"/>
    </source>
</evidence>
<dbReference type="SUPFAM" id="SSF54060">
    <property type="entry name" value="His-Me finger endonucleases"/>
    <property type="match status" value="1"/>
</dbReference>
<dbReference type="Gene3D" id="3.90.75.20">
    <property type="match status" value="1"/>
</dbReference>